<sequence>MQTICHDFKTPRTDTARRLPSVFMMVPIMFYLALIGGGYFGATSYMTLRQATEDRDFWKQQQATHEETTAGYAAETSLVEVDKKKAEKLAQWVEGTRTLQPITVAVLRSVPPEISLGEMTLERSPEMPQQLFMAVKINSGTLEEVGRIQSAVGALNYRAYNSQQTKSGDGLDYRTMLVWQQF</sequence>
<evidence type="ECO:0000313" key="3">
    <source>
        <dbReference type="Proteomes" id="UP000253426"/>
    </source>
</evidence>
<name>A0A366H7V5_9BACT</name>
<keyword evidence="3" id="KW-1185">Reference proteome</keyword>
<dbReference type="OrthoDB" id="189421at2"/>
<keyword evidence="1" id="KW-1133">Transmembrane helix</keyword>
<reference evidence="2 3" key="1">
    <citation type="submission" date="2018-06" db="EMBL/GenBank/DDBJ databases">
        <title>Genomic Encyclopedia of Type Strains, Phase IV (KMG-IV): sequencing the most valuable type-strain genomes for metagenomic binning, comparative biology and taxonomic classification.</title>
        <authorList>
            <person name="Goeker M."/>
        </authorList>
    </citation>
    <scope>NUCLEOTIDE SEQUENCE [LARGE SCALE GENOMIC DNA]</scope>
    <source>
        <strain evidence="2 3">DSM 25532</strain>
    </source>
</reference>
<evidence type="ECO:0000256" key="1">
    <source>
        <dbReference type="SAM" id="Phobius"/>
    </source>
</evidence>
<feature type="transmembrane region" description="Helical" evidence="1">
    <location>
        <begin position="21"/>
        <end position="42"/>
    </location>
</feature>
<accession>A0A366H7V5</accession>
<proteinExistence type="predicted"/>
<gene>
    <name evidence="2" type="ORF">DES53_114128</name>
</gene>
<keyword evidence="1" id="KW-0472">Membrane</keyword>
<dbReference type="AlphaFoldDB" id="A0A366H7V5"/>
<dbReference type="Proteomes" id="UP000253426">
    <property type="component" value="Unassembled WGS sequence"/>
</dbReference>
<keyword evidence="1" id="KW-0812">Transmembrane</keyword>
<comment type="caution">
    <text evidence="2">The sequence shown here is derived from an EMBL/GenBank/DDBJ whole genome shotgun (WGS) entry which is preliminary data.</text>
</comment>
<protein>
    <recommendedName>
        <fullName evidence="4">Tfp pilus assembly protein PilN</fullName>
    </recommendedName>
</protein>
<dbReference type="EMBL" id="QNRR01000014">
    <property type="protein sequence ID" value="RBP37390.1"/>
    <property type="molecule type" value="Genomic_DNA"/>
</dbReference>
<evidence type="ECO:0000313" key="2">
    <source>
        <dbReference type="EMBL" id="RBP37390.1"/>
    </source>
</evidence>
<evidence type="ECO:0008006" key="4">
    <source>
        <dbReference type="Google" id="ProtNLM"/>
    </source>
</evidence>
<organism evidence="2 3">
    <name type="scientific">Roseimicrobium gellanilyticum</name>
    <dbReference type="NCBI Taxonomy" id="748857"/>
    <lineage>
        <taxon>Bacteria</taxon>
        <taxon>Pseudomonadati</taxon>
        <taxon>Verrucomicrobiota</taxon>
        <taxon>Verrucomicrobiia</taxon>
        <taxon>Verrucomicrobiales</taxon>
        <taxon>Verrucomicrobiaceae</taxon>
        <taxon>Roseimicrobium</taxon>
    </lineage>
</organism>